<name>A0A6J5UMU6_PRUAR</name>
<evidence type="ECO:0000313" key="2">
    <source>
        <dbReference type="EMBL" id="CAB4277451.1"/>
    </source>
</evidence>
<dbReference type="Proteomes" id="UP000507222">
    <property type="component" value="Unassembled WGS sequence"/>
</dbReference>
<protein>
    <submittedName>
        <fullName evidence="2">Uncharacterized protein</fullName>
    </submittedName>
</protein>
<accession>A0A6J5UMU6</accession>
<gene>
    <name evidence="2" type="ORF">CURHAP_LOCUS27178</name>
</gene>
<reference evidence="2 3" key="1">
    <citation type="submission" date="2020-05" db="EMBL/GenBank/DDBJ databases">
        <authorList>
            <person name="Campoy J."/>
            <person name="Schneeberger K."/>
            <person name="Spophaly S."/>
        </authorList>
    </citation>
    <scope>NUCLEOTIDE SEQUENCE [LARGE SCALE GENOMIC DNA]</scope>
    <source>
        <strain evidence="2">PruArmRojPasFocal</strain>
    </source>
</reference>
<organism evidence="2 3">
    <name type="scientific">Prunus armeniaca</name>
    <name type="common">Apricot</name>
    <name type="synonym">Armeniaca vulgaris</name>
    <dbReference type="NCBI Taxonomy" id="36596"/>
    <lineage>
        <taxon>Eukaryota</taxon>
        <taxon>Viridiplantae</taxon>
        <taxon>Streptophyta</taxon>
        <taxon>Embryophyta</taxon>
        <taxon>Tracheophyta</taxon>
        <taxon>Spermatophyta</taxon>
        <taxon>Magnoliopsida</taxon>
        <taxon>eudicotyledons</taxon>
        <taxon>Gunneridae</taxon>
        <taxon>Pentapetalae</taxon>
        <taxon>rosids</taxon>
        <taxon>fabids</taxon>
        <taxon>Rosales</taxon>
        <taxon>Rosaceae</taxon>
        <taxon>Amygdaloideae</taxon>
        <taxon>Amygdaleae</taxon>
        <taxon>Prunus</taxon>
    </lineage>
</organism>
<evidence type="ECO:0000256" key="1">
    <source>
        <dbReference type="SAM" id="MobiDB-lite"/>
    </source>
</evidence>
<proteinExistence type="predicted"/>
<feature type="compositionally biased region" description="Low complexity" evidence="1">
    <location>
        <begin position="63"/>
        <end position="85"/>
    </location>
</feature>
<feature type="compositionally biased region" description="Low complexity" evidence="1">
    <location>
        <begin position="35"/>
        <end position="56"/>
    </location>
</feature>
<evidence type="ECO:0000313" key="3">
    <source>
        <dbReference type="Proteomes" id="UP000507222"/>
    </source>
</evidence>
<dbReference type="EMBL" id="CAEKDK010000004">
    <property type="protein sequence ID" value="CAB4277451.1"/>
    <property type="molecule type" value="Genomic_DNA"/>
</dbReference>
<feature type="region of interest" description="Disordered" evidence="1">
    <location>
        <begin position="27"/>
        <end position="91"/>
    </location>
</feature>
<dbReference type="AlphaFoldDB" id="A0A6J5UMU6"/>
<sequence>MELLVVDGVKLMNRRVMYDYNKGSFHTWDGRRTAPLSNSSSIGSLTTGSSSLSLLSPVPPLLPKSEPNQTKPTNQKNTPTNNQPNHKSNVQCAEYVRTVRLHRASLRKKSKK</sequence>